<organism evidence="1 2">
    <name type="scientific">Dictyobacter kobayashii</name>
    <dbReference type="NCBI Taxonomy" id="2014872"/>
    <lineage>
        <taxon>Bacteria</taxon>
        <taxon>Bacillati</taxon>
        <taxon>Chloroflexota</taxon>
        <taxon>Ktedonobacteria</taxon>
        <taxon>Ktedonobacterales</taxon>
        <taxon>Dictyobacteraceae</taxon>
        <taxon>Dictyobacter</taxon>
    </lineage>
</organism>
<dbReference type="Proteomes" id="UP000287188">
    <property type="component" value="Unassembled WGS sequence"/>
</dbReference>
<proteinExistence type="predicted"/>
<keyword evidence="2" id="KW-1185">Reference proteome</keyword>
<dbReference type="OrthoDB" id="9810277at2"/>
<dbReference type="InterPro" id="IPR011009">
    <property type="entry name" value="Kinase-like_dom_sf"/>
</dbReference>
<evidence type="ECO:0000313" key="2">
    <source>
        <dbReference type="Proteomes" id="UP000287188"/>
    </source>
</evidence>
<dbReference type="PANTHER" id="PTHR43883">
    <property type="entry name" value="SLR0207 PROTEIN"/>
    <property type="match status" value="1"/>
</dbReference>
<dbReference type="SUPFAM" id="SSF56112">
    <property type="entry name" value="Protein kinase-like (PK-like)"/>
    <property type="match status" value="1"/>
</dbReference>
<dbReference type="RefSeq" id="WP_126552210.1">
    <property type="nucleotide sequence ID" value="NZ_BIFS01000001.1"/>
</dbReference>
<dbReference type="PANTHER" id="PTHR43883:SF1">
    <property type="entry name" value="GLUCONOKINASE"/>
    <property type="match status" value="1"/>
</dbReference>
<protein>
    <recommendedName>
        <fullName evidence="3">Aminoglycoside phosphotransferase domain-containing protein</fullName>
    </recommendedName>
</protein>
<reference evidence="2" key="1">
    <citation type="submission" date="2018-12" db="EMBL/GenBank/DDBJ databases">
        <title>Tengunoibacter tsumagoiensis gen. nov., sp. nov., Dictyobacter kobayashii sp. nov., D. alpinus sp. nov., and D. joshuensis sp. nov. and description of Dictyobacteraceae fam. nov. within the order Ktedonobacterales isolated from Tengu-no-mugimeshi.</title>
        <authorList>
            <person name="Wang C.M."/>
            <person name="Zheng Y."/>
            <person name="Sakai Y."/>
            <person name="Toyoda A."/>
            <person name="Minakuchi Y."/>
            <person name="Abe K."/>
            <person name="Yokota A."/>
            <person name="Yabe S."/>
        </authorList>
    </citation>
    <scope>NUCLEOTIDE SEQUENCE [LARGE SCALE GENOMIC DNA]</scope>
    <source>
        <strain evidence="2">Uno11</strain>
    </source>
</reference>
<comment type="caution">
    <text evidence="1">The sequence shown here is derived from an EMBL/GenBank/DDBJ whole genome shotgun (WGS) entry which is preliminary data.</text>
</comment>
<dbReference type="AlphaFoldDB" id="A0A402AN13"/>
<dbReference type="InterPro" id="IPR052732">
    <property type="entry name" value="Cell-binding_unc_protein"/>
</dbReference>
<evidence type="ECO:0008006" key="3">
    <source>
        <dbReference type="Google" id="ProtNLM"/>
    </source>
</evidence>
<accession>A0A402AN13</accession>
<name>A0A402AN13_9CHLR</name>
<sequence length="291" mass="32893">MPTHSSAHKNSEYDTEHVFARILQALLRRQAFPFAYENAEDPYLIQTHASAVIITPDYVYKLKKPRNFGFFDYSTIGLRQHFCQLEVRLNAPLAAGIYLGVAPVIQALDDTVSFGKTYPPASEPAPGRINGTGRVIDYAVVMRRLPESATLHALLEAGKVTPELMIKVAHVVAQFHTSTAANDSISKAGSINVIRENWDENFRQMRPYIGRTISRKTYTALQHYVYQFLKHDKELLRQRFLHDHIRDCHGDLRLQHIYVLPEDGGSASYCLTASSSMSASAMVMSPVKWHF</sequence>
<evidence type="ECO:0000313" key="1">
    <source>
        <dbReference type="EMBL" id="GCE20543.1"/>
    </source>
</evidence>
<dbReference type="EMBL" id="BIFS01000001">
    <property type="protein sequence ID" value="GCE20543.1"/>
    <property type="molecule type" value="Genomic_DNA"/>
</dbReference>
<gene>
    <name evidence="1" type="ORF">KDK_43430</name>
</gene>